<feature type="non-terminal residue" evidence="1">
    <location>
        <position position="1"/>
    </location>
</feature>
<dbReference type="InterPro" id="IPR036397">
    <property type="entry name" value="RNaseH_sf"/>
</dbReference>
<dbReference type="GO" id="GO:0006303">
    <property type="term" value="P:double-strand break repair via nonhomologous end joining"/>
    <property type="evidence" value="ECO:0007669"/>
    <property type="project" value="TreeGrafter"/>
</dbReference>
<dbReference type="GO" id="GO:0015074">
    <property type="term" value="P:DNA integration"/>
    <property type="evidence" value="ECO:0007669"/>
    <property type="project" value="TreeGrafter"/>
</dbReference>
<dbReference type="GO" id="GO:0044547">
    <property type="term" value="F:DNA topoisomerase binding"/>
    <property type="evidence" value="ECO:0007669"/>
    <property type="project" value="TreeGrafter"/>
</dbReference>
<accession>A0A0L7RKA1</accession>
<evidence type="ECO:0000313" key="1">
    <source>
        <dbReference type="EMBL" id="KOC71352.1"/>
    </source>
</evidence>
<keyword evidence="1" id="KW-0489">Methyltransferase</keyword>
<dbReference type="GO" id="GO:0035861">
    <property type="term" value="C:site of double-strand break"/>
    <property type="evidence" value="ECO:0007669"/>
    <property type="project" value="TreeGrafter"/>
</dbReference>
<dbReference type="GO" id="GO:0044774">
    <property type="term" value="P:mitotic DNA integrity checkpoint signaling"/>
    <property type="evidence" value="ECO:0007669"/>
    <property type="project" value="TreeGrafter"/>
</dbReference>
<organism evidence="1 2">
    <name type="scientific">Habropoda laboriosa</name>
    <dbReference type="NCBI Taxonomy" id="597456"/>
    <lineage>
        <taxon>Eukaryota</taxon>
        <taxon>Metazoa</taxon>
        <taxon>Ecdysozoa</taxon>
        <taxon>Arthropoda</taxon>
        <taxon>Hexapoda</taxon>
        <taxon>Insecta</taxon>
        <taxon>Pterygota</taxon>
        <taxon>Neoptera</taxon>
        <taxon>Endopterygota</taxon>
        <taxon>Hymenoptera</taxon>
        <taxon>Apocrita</taxon>
        <taxon>Aculeata</taxon>
        <taxon>Apoidea</taxon>
        <taxon>Anthophila</taxon>
        <taxon>Apidae</taxon>
        <taxon>Habropoda</taxon>
    </lineage>
</organism>
<reference evidence="1 2" key="1">
    <citation type="submission" date="2015-07" db="EMBL/GenBank/DDBJ databases">
        <title>The genome of Habropoda laboriosa.</title>
        <authorList>
            <person name="Pan H."/>
            <person name="Kapheim K."/>
        </authorList>
    </citation>
    <scope>NUCLEOTIDE SEQUENCE [LARGE SCALE GENOMIC DNA]</scope>
    <source>
        <strain evidence="1">0110345459</strain>
    </source>
</reference>
<name>A0A0L7RKA1_9HYME</name>
<dbReference type="GO" id="GO:0003690">
    <property type="term" value="F:double-stranded DNA binding"/>
    <property type="evidence" value="ECO:0007669"/>
    <property type="project" value="TreeGrafter"/>
</dbReference>
<gene>
    <name evidence="1" type="ORF">WH47_05899</name>
</gene>
<proteinExistence type="predicted"/>
<protein>
    <submittedName>
        <fullName evidence="1">Histone-lysine N-methyltransferase SETMAR</fullName>
    </submittedName>
</protein>
<dbReference type="GO" id="GO:0005634">
    <property type="term" value="C:nucleus"/>
    <property type="evidence" value="ECO:0007669"/>
    <property type="project" value="TreeGrafter"/>
</dbReference>
<dbReference type="EMBL" id="KQ414570">
    <property type="protein sequence ID" value="KOC71352.1"/>
    <property type="molecule type" value="Genomic_DNA"/>
</dbReference>
<keyword evidence="2" id="KW-1185">Reference proteome</keyword>
<dbReference type="GO" id="GO:0000014">
    <property type="term" value="F:single-stranded DNA endodeoxyribonuclease activity"/>
    <property type="evidence" value="ECO:0007669"/>
    <property type="project" value="TreeGrafter"/>
</dbReference>
<dbReference type="GO" id="GO:0000729">
    <property type="term" value="P:DNA double-strand break processing"/>
    <property type="evidence" value="ECO:0007669"/>
    <property type="project" value="TreeGrafter"/>
</dbReference>
<dbReference type="GO" id="GO:0046975">
    <property type="term" value="F:histone H3K36 methyltransferase activity"/>
    <property type="evidence" value="ECO:0007669"/>
    <property type="project" value="TreeGrafter"/>
</dbReference>
<dbReference type="GO" id="GO:0032259">
    <property type="term" value="P:methylation"/>
    <property type="evidence" value="ECO:0007669"/>
    <property type="project" value="UniProtKB-KW"/>
</dbReference>
<sequence>RSHIVSTTVQKFASTECIEVPPHLLYSSDLSPTDFHFFRSLNNFLAQKRFRKQEDIENTFQQFLSLRDSEKRR</sequence>
<dbReference type="GO" id="GO:0000793">
    <property type="term" value="C:condensed chromosome"/>
    <property type="evidence" value="ECO:0007669"/>
    <property type="project" value="TreeGrafter"/>
</dbReference>
<dbReference type="GO" id="GO:0031297">
    <property type="term" value="P:replication fork processing"/>
    <property type="evidence" value="ECO:0007669"/>
    <property type="project" value="TreeGrafter"/>
</dbReference>
<dbReference type="AlphaFoldDB" id="A0A0L7RKA1"/>
<dbReference type="PANTHER" id="PTHR46060">
    <property type="entry name" value="MARINER MOS1 TRANSPOSASE-LIKE PROTEIN"/>
    <property type="match status" value="1"/>
</dbReference>
<dbReference type="InterPro" id="IPR052709">
    <property type="entry name" value="Transposase-MT_Hybrid"/>
</dbReference>
<dbReference type="PANTHER" id="PTHR46060:SF2">
    <property type="entry name" value="HISTONE-LYSINE N-METHYLTRANSFERASE SETMAR"/>
    <property type="match status" value="1"/>
</dbReference>
<dbReference type="STRING" id="597456.A0A0L7RKA1"/>
<dbReference type="Gene3D" id="3.30.420.10">
    <property type="entry name" value="Ribonuclease H-like superfamily/Ribonuclease H"/>
    <property type="match status" value="1"/>
</dbReference>
<dbReference type="Proteomes" id="UP000053825">
    <property type="component" value="Unassembled WGS sequence"/>
</dbReference>
<evidence type="ECO:0000313" key="2">
    <source>
        <dbReference type="Proteomes" id="UP000053825"/>
    </source>
</evidence>
<keyword evidence="1" id="KW-0808">Transferase</keyword>
<dbReference type="GO" id="GO:0003697">
    <property type="term" value="F:single-stranded DNA binding"/>
    <property type="evidence" value="ECO:0007669"/>
    <property type="project" value="TreeGrafter"/>
</dbReference>
<dbReference type="GO" id="GO:0042800">
    <property type="term" value="F:histone H3K4 methyltransferase activity"/>
    <property type="evidence" value="ECO:0007669"/>
    <property type="project" value="TreeGrafter"/>
</dbReference>